<gene>
    <name evidence="9" type="ORF">FB558_5637</name>
</gene>
<evidence type="ECO:0000256" key="3">
    <source>
        <dbReference type="ARBA" id="ARBA00022692"/>
    </source>
</evidence>
<keyword evidence="3 7" id="KW-0812">Transmembrane</keyword>
<dbReference type="GO" id="GO:0005886">
    <property type="term" value="C:plasma membrane"/>
    <property type="evidence" value="ECO:0007669"/>
    <property type="project" value="UniProtKB-SubCell"/>
</dbReference>
<dbReference type="Proteomes" id="UP000315677">
    <property type="component" value="Unassembled WGS sequence"/>
</dbReference>
<dbReference type="PROSITE" id="PS50850">
    <property type="entry name" value="MFS"/>
    <property type="match status" value="1"/>
</dbReference>
<dbReference type="InterPro" id="IPR052425">
    <property type="entry name" value="Uncharacterized_MFS-type"/>
</dbReference>
<feature type="transmembrane region" description="Helical" evidence="7">
    <location>
        <begin position="43"/>
        <end position="60"/>
    </location>
</feature>
<evidence type="ECO:0000256" key="1">
    <source>
        <dbReference type="ARBA" id="ARBA00004651"/>
    </source>
</evidence>
<accession>A0A543DKL1</accession>
<comment type="caution">
    <text evidence="9">The sequence shown here is derived from an EMBL/GenBank/DDBJ whole genome shotgun (WGS) entry which is preliminary data.</text>
</comment>
<dbReference type="AlphaFoldDB" id="A0A543DKL1"/>
<dbReference type="InterPro" id="IPR036259">
    <property type="entry name" value="MFS_trans_sf"/>
</dbReference>
<evidence type="ECO:0000256" key="6">
    <source>
        <dbReference type="SAM" id="MobiDB-lite"/>
    </source>
</evidence>
<evidence type="ECO:0000256" key="7">
    <source>
        <dbReference type="SAM" id="Phobius"/>
    </source>
</evidence>
<evidence type="ECO:0000256" key="2">
    <source>
        <dbReference type="ARBA" id="ARBA00022475"/>
    </source>
</evidence>
<evidence type="ECO:0000259" key="8">
    <source>
        <dbReference type="PROSITE" id="PS50850"/>
    </source>
</evidence>
<keyword evidence="2" id="KW-1003">Cell membrane</keyword>
<evidence type="ECO:0000256" key="5">
    <source>
        <dbReference type="ARBA" id="ARBA00023136"/>
    </source>
</evidence>
<proteinExistence type="predicted"/>
<feature type="transmembrane region" description="Helical" evidence="7">
    <location>
        <begin position="162"/>
        <end position="181"/>
    </location>
</feature>
<dbReference type="GO" id="GO:0022857">
    <property type="term" value="F:transmembrane transporter activity"/>
    <property type="evidence" value="ECO:0007669"/>
    <property type="project" value="InterPro"/>
</dbReference>
<dbReference type="CDD" id="cd17329">
    <property type="entry name" value="MFS_MdtH_MDR_like"/>
    <property type="match status" value="1"/>
</dbReference>
<dbReference type="SUPFAM" id="SSF103473">
    <property type="entry name" value="MFS general substrate transporter"/>
    <property type="match status" value="1"/>
</dbReference>
<feature type="transmembrane region" description="Helical" evidence="7">
    <location>
        <begin position="104"/>
        <end position="126"/>
    </location>
</feature>
<feature type="transmembrane region" description="Helical" evidence="7">
    <location>
        <begin position="310"/>
        <end position="336"/>
    </location>
</feature>
<feature type="region of interest" description="Disordered" evidence="6">
    <location>
        <begin position="416"/>
        <end position="519"/>
    </location>
</feature>
<dbReference type="Gene3D" id="1.20.1250.20">
    <property type="entry name" value="MFS general substrate transporter like domains"/>
    <property type="match status" value="1"/>
</dbReference>
<dbReference type="InterPro" id="IPR020846">
    <property type="entry name" value="MFS_dom"/>
</dbReference>
<feature type="compositionally biased region" description="Basic residues" evidence="6">
    <location>
        <begin position="423"/>
        <end position="437"/>
    </location>
</feature>
<comment type="subcellular location">
    <subcellularLocation>
        <location evidence="1">Cell membrane</location>
        <topology evidence="1">Multi-pass membrane protein</topology>
    </subcellularLocation>
</comment>
<feature type="transmembrane region" description="Helical" evidence="7">
    <location>
        <begin position="286"/>
        <end position="304"/>
    </location>
</feature>
<evidence type="ECO:0000256" key="4">
    <source>
        <dbReference type="ARBA" id="ARBA00022989"/>
    </source>
</evidence>
<feature type="transmembrane region" description="Helical" evidence="7">
    <location>
        <begin position="213"/>
        <end position="234"/>
    </location>
</feature>
<evidence type="ECO:0000313" key="9">
    <source>
        <dbReference type="EMBL" id="TQM09863.1"/>
    </source>
</evidence>
<feature type="transmembrane region" description="Helical" evidence="7">
    <location>
        <begin position="138"/>
        <end position="156"/>
    </location>
</feature>
<feature type="transmembrane region" description="Helical" evidence="7">
    <location>
        <begin position="80"/>
        <end position="98"/>
    </location>
</feature>
<protein>
    <submittedName>
        <fullName evidence="9">Putative MFS family arabinose efflux permease</fullName>
    </submittedName>
</protein>
<dbReference type="PANTHER" id="PTHR42688">
    <property type="entry name" value="CONSERVED PROTEIN"/>
    <property type="match status" value="1"/>
</dbReference>
<keyword evidence="10" id="KW-1185">Reference proteome</keyword>
<name>A0A543DKL1_9PSEU</name>
<organism evidence="9 10">
    <name type="scientific">Pseudonocardia kunmingensis</name>
    <dbReference type="NCBI Taxonomy" id="630975"/>
    <lineage>
        <taxon>Bacteria</taxon>
        <taxon>Bacillati</taxon>
        <taxon>Actinomycetota</taxon>
        <taxon>Actinomycetes</taxon>
        <taxon>Pseudonocardiales</taxon>
        <taxon>Pseudonocardiaceae</taxon>
        <taxon>Pseudonocardia</taxon>
    </lineage>
</organism>
<dbReference type="Pfam" id="PF07690">
    <property type="entry name" value="MFS_1"/>
    <property type="match status" value="1"/>
</dbReference>
<keyword evidence="4 7" id="KW-1133">Transmembrane helix</keyword>
<feature type="domain" description="Major facilitator superfamily (MFS) profile" evidence="8">
    <location>
        <begin position="13"/>
        <end position="410"/>
    </location>
</feature>
<feature type="transmembrane region" description="Helical" evidence="7">
    <location>
        <begin position="246"/>
        <end position="265"/>
    </location>
</feature>
<feature type="transmembrane region" description="Helical" evidence="7">
    <location>
        <begin position="357"/>
        <end position="376"/>
    </location>
</feature>
<dbReference type="OrthoDB" id="3285778at2"/>
<dbReference type="PANTHER" id="PTHR42688:SF1">
    <property type="entry name" value="BLR5212 PROTEIN"/>
    <property type="match status" value="1"/>
</dbReference>
<feature type="transmembrane region" description="Helical" evidence="7">
    <location>
        <begin position="388"/>
        <end position="405"/>
    </location>
</feature>
<dbReference type="EMBL" id="VFPA01000003">
    <property type="protein sequence ID" value="TQM09863.1"/>
    <property type="molecule type" value="Genomic_DNA"/>
</dbReference>
<sequence length="519" mass="54214">MRAFAQYRSFPRPVQLLLLNQLTINVGFYMLVPYLAAHLSGELGLATWLVGLVLGVRNFAQQGMFLLGGSLADRFGYKPLIVAGCALRTIGFGLLGVVDSVPALIAASAATGFAGALFNPAVRAYLAQDAGERRVEAFALFSVFYQAGILLGPLIGLALTGVAFSLTCAVAAAVFALLTVLQIRALPQRSGAADTARESMLSTWRAVASNRSFVLFAVAMIGSYVLSFQVYLALPLQANLIMRSELGASGAVAAVFAVSGLVTILGQLRVTAWCRQRLGPGRSMGIGLATMGAAFVPLLVAELVPVEPTGAAAVVVGLVALIMASAVLALGTAIVFPFEMDTIVSLSGDRLVATHYGLYNTVCGVGIMLGNLGTGWAMDLAAARGLPAVPWLALLVLGLICAAALRSLRRRGLLPAEPETKRAGGRHRSPGRRRRDRPARVTAGTAAVQPPSPTPVGHEPATEPLRSYSVAPLFRPAPPPPSAPARRPDQHIGLRRNGGGYEGRASALTVRAGRRGSAP</sequence>
<dbReference type="RefSeq" id="WP_142058316.1">
    <property type="nucleotide sequence ID" value="NZ_VFPA01000003.1"/>
</dbReference>
<reference evidence="9 10" key="1">
    <citation type="submission" date="2019-06" db="EMBL/GenBank/DDBJ databases">
        <title>Sequencing the genomes of 1000 actinobacteria strains.</title>
        <authorList>
            <person name="Klenk H.-P."/>
        </authorList>
    </citation>
    <scope>NUCLEOTIDE SEQUENCE [LARGE SCALE GENOMIC DNA]</scope>
    <source>
        <strain evidence="9 10">DSM 45301</strain>
    </source>
</reference>
<keyword evidence="5 7" id="KW-0472">Membrane</keyword>
<evidence type="ECO:0000313" key="10">
    <source>
        <dbReference type="Proteomes" id="UP000315677"/>
    </source>
</evidence>
<dbReference type="InterPro" id="IPR011701">
    <property type="entry name" value="MFS"/>
</dbReference>